<dbReference type="Gene3D" id="3.40.50.300">
    <property type="entry name" value="P-loop containing nucleotide triphosphate hydrolases"/>
    <property type="match status" value="1"/>
</dbReference>
<comment type="caution">
    <text evidence="6">The sequence shown here is derived from an EMBL/GenBank/DDBJ whole genome shotgun (WGS) entry which is preliminary data.</text>
</comment>
<proteinExistence type="inferred from homology"/>
<keyword evidence="2" id="KW-0813">Transport</keyword>
<dbReference type="GO" id="GO:0016887">
    <property type="term" value="F:ATP hydrolysis activity"/>
    <property type="evidence" value="ECO:0007669"/>
    <property type="project" value="InterPro"/>
</dbReference>
<organism evidence="6 7">
    <name type="scientific">Candidatus Abzuiibacterium crystallinum</name>
    <dbReference type="NCBI Taxonomy" id="1974748"/>
    <lineage>
        <taxon>Bacteria</taxon>
        <taxon>Pseudomonadati</taxon>
        <taxon>Candidatus Omnitrophota</taxon>
        <taxon>Candidatus Abzuiibacterium</taxon>
    </lineage>
</organism>
<evidence type="ECO:0000313" key="7">
    <source>
        <dbReference type="Proteomes" id="UP000230859"/>
    </source>
</evidence>
<dbReference type="GO" id="GO:0005524">
    <property type="term" value="F:ATP binding"/>
    <property type="evidence" value="ECO:0007669"/>
    <property type="project" value="UniProtKB-KW"/>
</dbReference>
<dbReference type="PROSITE" id="PS50893">
    <property type="entry name" value="ABC_TRANSPORTER_2"/>
    <property type="match status" value="1"/>
</dbReference>
<dbReference type="InterPro" id="IPR050683">
    <property type="entry name" value="Bact_Polysacc_Export_ATP-bd"/>
</dbReference>
<protein>
    <submittedName>
        <fullName evidence="6">ABC transporter ATP-binding protein</fullName>
    </submittedName>
</protein>
<dbReference type="InterPro" id="IPR003439">
    <property type="entry name" value="ABC_transporter-like_ATP-bd"/>
</dbReference>
<dbReference type="PANTHER" id="PTHR46743:SF2">
    <property type="entry name" value="TEICHOIC ACIDS EXPORT ATP-BINDING PROTEIN TAGH"/>
    <property type="match status" value="1"/>
</dbReference>
<dbReference type="InterPro" id="IPR003593">
    <property type="entry name" value="AAA+_ATPase"/>
</dbReference>
<evidence type="ECO:0000313" key="6">
    <source>
        <dbReference type="EMBL" id="PIQ85332.1"/>
    </source>
</evidence>
<dbReference type="CDD" id="cd03220">
    <property type="entry name" value="ABC_KpsT_Wzt"/>
    <property type="match status" value="1"/>
</dbReference>
<dbReference type="GO" id="GO:0140359">
    <property type="term" value="F:ABC-type transporter activity"/>
    <property type="evidence" value="ECO:0007669"/>
    <property type="project" value="InterPro"/>
</dbReference>
<reference evidence="6 7" key="1">
    <citation type="submission" date="2017-09" db="EMBL/GenBank/DDBJ databases">
        <title>Depth-based differentiation of microbial function through sediment-hosted aquifers and enrichment of novel symbionts in the deep terrestrial subsurface.</title>
        <authorList>
            <person name="Probst A.J."/>
            <person name="Ladd B."/>
            <person name="Jarett J.K."/>
            <person name="Geller-Mcgrath D.E."/>
            <person name="Sieber C.M."/>
            <person name="Emerson J.B."/>
            <person name="Anantharaman K."/>
            <person name="Thomas B.C."/>
            <person name="Malmstrom R."/>
            <person name="Stieglmeier M."/>
            <person name="Klingl A."/>
            <person name="Woyke T."/>
            <person name="Ryan C.M."/>
            <person name="Banfield J.F."/>
        </authorList>
    </citation>
    <scope>NUCLEOTIDE SEQUENCE [LARGE SCALE GENOMIC DNA]</scope>
    <source>
        <strain evidence="6">CG11_big_fil_rev_8_21_14_0_20_45_26</strain>
    </source>
</reference>
<evidence type="ECO:0000259" key="5">
    <source>
        <dbReference type="PROSITE" id="PS50893"/>
    </source>
</evidence>
<evidence type="ECO:0000256" key="1">
    <source>
        <dbReference type="ARBA" id="ARBA00005417"/>
    </source>
</evidence>
<dbReference type="Pfam" id="PF00005">
    <property type="entry name" value="ABC_tran"/>
    <property type="match status" value="1"/>
</dbReference>
<keyword evidence="3" id="KW-0547">Nucleotide-binding</keyword>
<sequence length="249" mass="27933">MTSIQFANVTKTYHLKREVYRSLASQCNEAFLRILKPHSDTKDYIHALDNVSFEITQGESVGIIGANGAGKSTLLRLIANISKPTSGTITVHGQIAPLLEVGAGFHPELTGRENIFLNGVILGMSKHDIRKCFDQIVTFAELDKFIDSPVKLYSSGMYIRLGFSVAVHSNFDILLADEIFAVGDYRFRMKCLDKFGLLKKQGKTIVLISHSLEQLQKHCQRGILIRRGKIVIDAEIEQVCNQYQNMEQM</sequence>
<evidence type="ECO:0000256" key="2">
    <source>
        <dbReference type="ARBA" id="ARBA00022448"/>
    </source>
</evidence>
<evidence type="ECO:0000256" key="3">
    <source>
        <dbReference type="ARBA" id="ARBA00022741"/>
    </source>
</evidence>
<dbReference type="GO" id="GO:0016020">
    <property type="term" value="C:membrane"/>
    <property type="evidence" value="ECO:0007669"/>
    <property type="project" value="InterPro"/>
</dbReference>
<dbReference type="EMBL" id="PCVY01000068">
    <property type="protein sequence ID" value="PIQ85332.1"/>
    <property type="molecule type" value="Genomic_DNA"/>
</dbReference>
<gene>
    <name evidence="6" type="ORF">COV74_09015</name>
</gene>
<dbReference type="InterPro" id="IPR015860">
    <property type="entry name" value="ABC_transpr_TagH-like"/>
</dbReference>
<evidence type="ECO:0000256" key="4">
    <source>
        <dbReference type="ARBA" id="ARBA00022840"/>
    </source>
</evidence>
<dbReference type="SMART" id="SM00382">
    <property type="entry name" value="AAA"/>
    <property type="match status" value="1"/>
</dbReference>
<comment type="similarity">
    <text evidence="1">Belongs to the ABC transporter superfamily.</text>
</comment>
<dbReference type="InterPro" id="IPR027417">
    <property type="entry name" value="P-loop_NTPase"/>
</dbReference>
<keyword evidence="4 6" id="KW-0067">ATP-binding</keyword>
<dbReference type="SUPFAM" id="SSF52540">
    <property type="entry name" value="P-loop containing nucleoside triphosphate hydrolases"/>
    <property type="match status" value="1"/>
</dbReference>
<name>A0A2H0LLP7_9BACT</name>
<dbReference type="Proteomes" id="UP000230859">
    <property type="component" value="Unassembled WGS sequence"/>
</dbReference>
<dbReference type="PANTHER" id="PTHR46743">
    <property type="entry name" value="TEICHOIC ACIDS EXPORT ATP-BINDING PROTEIN TAGH"/>
    <property type="match status" value="1"/>
</dbReference>
<dbReference type="AlphaFoldDB" id="A0A2H0LLP7"/>
<accession>A0A2H0LLP7</accession>
<feature type="domain" description="ABC transporter" evidence="5">
    <location>
        <begin position="4"/>
        <end position="249"/>
    </location>
</feature>